<keyword evidence="2" id="KW-1185">Reference proteome</keyword>
<dbReference type="Proteomes" id="UP001147148">
    <property type="component" value="Unassembled WGS sequence"/>
</dbReference>
<protein>
    <recommendedName>
        <fullName evidence="3">DUF4265 domain-containing protein</fullName>
    </recommendedName>
</protein>
<reference evidence="1" key="1">
    <citation type="submission" date="2022-10" db="EMBL/GenBank/DDBJ databases">
        <title>Vagococcus sp. isolated from poultry meat.</title>
        <authorList>
            <person name="Johansson P."/>
            <person name="Bjorkroth J."/>
        </authorList>
    </citation>
    <scope>NUCLEOTIDE SEQUENCE</scope>
    <source>
        <strain evidence="1">PNs007</strain>
    </source>
</reference>
<comment type="caution">
    <text evidence="1">The sequence shown here is derived from an EMBL/GenBank/DDBJ whole genome shotgun (WGS) entry which is preliminary data.</text>
</comment>
<evidence type="ECO:0000313" key="2">
    <source>
        <dbReference type="Proteomes" id="UP001147148"/>
    </source>
</evidence>
<dbReference type="RefSeq" id="WP_275470616.1">
    <property type="nucleotide sequence ID" value="NZ_JAPDSH010000001.1"/>
</dbReference>
<proteinExistence type="predicted"/>
<name>A0ABT5WYY9_9ENTE</name>
<evidence type="ECO:0008006" key="3">
    <source>
        <dbReference type="Google" id="ProtNLM"/>
    </source>
</evidence>
<gene>
    <name evidence="1" type="ORF">OL233_01590</name>
</gene>
<dbReference type="EMBL" id="JAPDSH010000001">
    <property type="protein sequence ID" value="MDF0478966.1"/>
    <property type="molecule type" value="Genomic_DNA"/>
</dbReference>
<accession>A0ABT5WYY9</accession>
<organism evidence="1 2">
    <name type="scientific">Vagococcus proximus</name>
    <dbReference type="NCBI Taxonomy" id="2991417"/>
    <lineage>
        <taxon>Bacteria</taxon>
        <taxon>Bacillati</taxon>
        <taxon>Bacillota</taxon>
        <taxon>Bacilli</taxon>
        <taxon>Lactobacillales</taxon>
        <taxon>Enterococcaceae</taxon>
        <taxon>Vagococcus</taxon>
    </lineage>
</organism>
<sequence length="157" mass="18659">MTYKDKVVHWLESNLDFKAVEKESVFTDAFIESHVYNIFHSSDFKMGGSLRKDNLYDCIMFEKENTIKDNIFVYKIVKNDKSERYFKEVVDEDLLFVLVYDDPNQETVDYVASNSNRLFMKIVLDIGISDADIRDKTEKYLSYMSFKEFYSEDYGDE</sequence>
<evidence type="ECO:0000313" key="1">
    <source>
        <dbReference type="EMBL" id="MDF0478966.1"/>
    </source>
</evidence>